<dbReference type="PROSITE" id="PS51340">
    <property type="entry name" value="MOSC"/>
    <property type="match status" value="1"/>
</dbReference>
<name>A0ABP9CY16_9BACT</name>
<evidence type="ECO:0000313" key="2">
    <source>
        <dbReference type="EMBL" id="GAA4822358.1"/>
    </source>
</evidence>
<dbReference type="RefSeq" id="WP_345368691.1">
    <property type="nucleotide sequence ID" value="NZ_BAABJX010000006.1"/>
</dbReference>
<organism evidence="2 3">
    <name type="scientific">Algivirga pacifica</name>
    <dbReference type="NCBI Taxonomy" id="1162670"/>
    <lineage>
        <taxon>Bacteria</taxon>
        <taxon>Pseudomonadati</taxon>
        <taxon>Bacteroidota</taxon>
        <taxon>Cytophagia</taxon>
        <taxon>Cytophagales</taxon>
        <taxon>Flammeovirgaceae</taxon>
        <taxon>Algivirga</taxon>
    </lineage>
</organism>
<dbReference type="SUPFAM" id="SSF141673">
    <property type="entry name" value="MOSC N-terminal domain-like"/>
    <property type="match status" value="1"/>
</dbReference>
<reference evidence="3" key="1">
    <citation type="journal article" date="2019" name="Int. J. Syst. Evol. Microbiol.">
        <title>The Global Catalogue of Microorganisms (GCM) 10K type strain sequencing project: providing services to taxonomists for standard genome sequencing and annotation.</title>
        <authorList>
            <consortium name="The Broad Institute Genomics Platform"/>
            <consortium name="The Broad Institute Genome Sequencing Center for Infectious Disease"/>
            <person name="Wu L."/>
            <person name="Ma J."/>
        </authorList>
    </citation>
    <scope>NUCLEOTIDE SEQUENCE [LARGE SCALE GENOMIC DNA]</scope>
    <source>
        <strain evidence="3">JCM 18326</strain>
    </source>
</reference>
<dbReference type="Pfam" id="PF03476">
    <property type="entry name" value="MOSC_N"/>
    <property type="match status" value="1"/>
</dbReference>
<dbReference type="InterPro" id="IPR005302">
    <property type="entry name" value="MoCF_Sase_C"/>
</dbReference>
<evidence type="ECO:0000259" key="1">
    <source>
        <dbReference type="PROSITE" id="PS51340"/>
    </source>
</evidence>
<protein>
    <recommendedName>
        <fullName evidence="1">MOSC domain-containing protein</fullName>
    </recommendedName>
</protein>
<gene>
    <name evidence="2" type="ORF">GCM10023331_03430</name>
</gene>
<dbReference type="SUPFAM" id="SSF50800">
    <property type="entry name" value="PK beta-barrel domain-like"/>
    <property type="match status" value="1"/>
</dbReference>
<accession>A0ABP9CY16</accession>
<evidence type="ECO:0000313" key="3">
    <source>
        <dbReference type="Proteomes" id="UP001500298"/>
    </source>
</evidence>
<comment type="caution">
    <text evidence="2">The sequence shown here is derived from an EMBL/GenBank/DDBJ whole genome shotgun (WGS) entry which is preliminary data.</text>
</comment>
<proteinExistence type="predicted"/>
<dbReference type="PANTHER" id="PTHR14237">
    <property type="entry name" value="MOLYBDOPTERIN COFACTOR SULFURASE MOSC"/>
    <property type="match status" value="1"/>
</dbReference>
<dbReference type="Pfam" id="PF03473">
    <property type="entry name" value="MOSC"/>
    <property type="match status" value="1"/>
</dbReference>
<dbReference type="Proteomes" id="UP001500298">
    <property type="component" value="Unassembled WGS sequence"/>
</dbReference>
<dbReference type="InterPro" id="IPR011037">
    <property type="entry name" value="Pyrv_Knase-like_insert_dom_sf"/>
</dbReference>
<dbReference type="InterPro" id="IPR005303">
    <property type="entry name" value="MOCOS_middle"/>
</dbReference>
<sequence>MKVKALYIYPIKSLGGIAVSSANTQERGFEYDRRWMLVDEKGKFQTQRELVDLCHFIPNLSDEGISVTDRRDQQTIHIPIQPLEEQIPVNIWGEEVMGSLVSKEVDQWFSQQLKKKVQLVYMDQTSHRPLEENDHIKEDTTVSFADGFPYLILGSASIKDLDQRIPSQSIQAERFRPNIIIDTEQAFEEDLWLDITIGDIAFKTPKPCARCVVTTIDPDNGEKGKEPLLTLSTYRKLGNKILVGENAVATTFGKIRVGDTVVVMTEKEGYF</sequence>
<keyword evidence="3" id="KW-1185">Reference proteome</keyword>
<dbReference type="PANTHER" id="PTHR14237:SF19">
    <property type="entry name" value="MITOCHONDRIAL AMIDOXIME REDUCING COMPONENT 1"/>
    <property type="match status" value="1"/>
</dbReference>
<feature type="domain" description="MOSC" evidence="1">
    <location>
        <begin position="123"/>
        <end position="264"/>
    </location>
</feature>
<dbReference type="EMBL" id="BAABJX010000006">
    <property type="protein sequence ID" value="GAA4822358.1"/>
    <property type="molecule type" value="Genomic_DNA"/>
</dbReference>